<evidence type="ECO:0000313" key="2">
    <source>
        <dbReference type="EMBL" id="RFU74404.1"/>
    </source>
</evidence>
<feature type="transmembrane region" description="Helical" evidence="1">
    <location>
        <begin position="201"/>
        <end position="219"/>
    </location>
</feature>
<dbReference type="AlphaFoldDB" id="A0A395NEM4"/>
<keyword evidence="1" id="KW-0812">Transmembrane</keyword>
<accession>A0A395NEM4</accession>
<gene>
    <name evidence="2" type="ORF">TARUN_7834</name>
</gene>
<keyword evidence="3" id="KW-1185">Reference proteome</keyword>
<keyword evidence="1" id="KW-0472">Membrane</keyword>
<sequence>MPQRPLALQGARYPRVWRASGTAAVIDGAVGSAADCSSSGSVLQIGILPCSVPSLFVPLSSSHLIFPPQPPAALLLHPPDESHPPCPIGRSSPCHPLHREPCDSAFGTSLESRLAATGAQLLGVSPTAWPLYSFFLFPLLALFFVLWLHVLSSFASPSLFSRRGAQSPTHQRLTRRLSAAPVLLLASCTATTFWAVDANSAGFLCLLAFALLLLCFALSPQIGRMVILGPLASSIIHRRLAIHEPAAPQSRLLDSHQLHEAIEPSTIYLSTIMQSGPCLNHAAAT</sequence>
<feature type="transmembrane region" description="Helical" evidence="1">
    <location>
        <begin position="131"/>
        <end position="156"/>
    </location>
</feature>
<dbReference type="Proteomes" id="UP000266272">
    <property type="component" value="Unassembled WGS sequence"/>
</dbReference>
<reference evidence="2 3" key="1">
    <citation type="journal article" date="2018" name="PLoS Pathog.">
        <title>Evolution of structural diversity of trichothecenes, a family of toxins produced by plant pathogenic and entomopathogenic fungi.</title>
        <authorList>
            <person name="Proctor R.H."/>
            <person name="McCormick S.P."/>
            <person name="Kim H.S."/>
            <person name="Cardoza R.E."/>
            <person name="Stanley A.M."/>
            <person name="Lindo L."/>
            <person name="Kelly A."/>
            <person name="Brown D.W."/>
            <person name="Lee T."/>
            <person name="Vaughan M.M."/>
            <person name="Alexander N.J."/>
            <person name="Busman M."/>
            <person name="Gutierrez S."/>
        </authorList>
    </citation>
    <scope>NUCLEOTIDE SEQUENCE [LARGE SCALE GENOMIC DNA]</scope>
    <source>
        <strain evidence="2 3">IBT 40837</strain>
    </source>
</reference>
<organism evidence="2 3">
    <name type="scientific">Trichoderma arundinaceum</name>
    <dbReference type="NCBI Taxonomy" id="490622"/>
    <lineage>
        <taxon>Eukaryota</taxon>
        <taxon>Fungi</taxon>
        <taxon>Dikarya</taxon>
        <taxon>Ascomycota</taxon>
        <taxon>Pezizomycotina</taxon>
        <taxon>Sordariomycetes</taxon>
        <taxon>Hypocreomycetidae</taxon>
        <taxon>Hypocreales</taxon>
        <taxon>Hypocreaceae</taxon>
        <taxon>Trichoderma</taxon>
    </lineage>
</organism>
<name>A0A395NEM4_TRIAR</name>
<evidence type="ECO:0000313" key="3">
    <source>
        <dbReference type="Proteomes" id="UP000266272"/>
    </source>
</evidence>
<keyword evidence="1" id="KW-1133">Transmembrane helix</keyword>
<proteinExistence type="predicted"/>
<protein>
    <submittedName>
        <fullName evidence="2">Uncharacterized protein</fullName>
    </submittedName>
</protein>
<feature type="transmembrane region" description="Helical" evidence="1">
    <location>
        <begin position="177"/>
        <end position="195"/>
    </location>
</feature>
<evidence type="ECO:0000256" key="1">
    <source>
        <dbReference type="SAM" id="Phobius"/>
    </source>
</evidence>
<dbReference type="EMBL" id="PXOA01000539">
    <property type="protein sequence ID" value="RFU74404.1"/>
    <property type="molecule type" value="Genomic_DNA"/>
</dbReference>
<comment type="caution">
    <text evidence="2">The sequence shown here is derived from an EMBL/GenBank/DDBJ whole genome shotgun (WGS) entry which is preliminary data.</text>
</comment>